<sequence length="111" mass="11504">MSIILSALTGASAAIVSLSSYFPTAHEDLYRGKLNPIARIGTESGAKVMLAILTVLKGVSAVSGLFRLIPLVCWTSSIISYGASNALAAYAEEHKQGDGCLIQDSLADSSS</sequence>
<dbReference type="Proteomes" id="UP001255856">
    <property type="component" value="Unassembled WGS sequence"/>
</dbReference>
<name>A0AAD9MMH9_PROWI</name>
<reference evidence="1" key="1">
    <citation type="submission" date="2021-01" db="EMBL/GenBank/DDBJ databases">
        <authorList>
            <person name="Eckstrom K.M.E."/>
        </authorList>
    </citation>
    <scope>NUCLEOTIDE SEQUENCE</scope>
    <source>
        <strain evidence="1">UVCC 0001</strain>
    </source>
</reference>
<gene>
    <name evidence="1" type="ORF">QBZ16_002093</name>
</gene>
<dbReference type="EMBL" id="JASFZW010000002">
    <property type="protein sequence ID" value="KAK2079698.1"/>
    <property type="molecule type" value="Genomic_DNA"/>
</dbReference>
<evidence type="ECO:0000313" key="2">
    <source>
        <dbReference type="Proteomes" id="UP001255856"/>
    </source>
</evidence>
<comment type="caution">
    <text evidence="1">The sequence shown here is derived from an EMBL/GenBank/DDBJ whole genome shotgun (WGS) entry which is preliminary data.</text>
</comment>
<protein>
    <submittedName>
        <fullName evidence="1">Uncharacterized protein</fullName>
    </submittedName>
</protein>
<accession>A0AAD9MMH9</accession>
<evidence type="ECO:0000313" key="1">
    <source>
        <dbReference type="EMBL" id="KAK2079698.1"/>
    </source>
</evidence>
<dbReference type="AlphaFoldDB" id="A0AAD9MMH9"/>
<proteinExistence type="predicted"/>
<keyword evidence="2" id="KW-1185">Reference proteome</keyword>
<organism evidence="1 2">
    <name type="scientific">Prototheca wickerhamii</name>
    <dbReference type="NCBI Taxonomy" id="3111"/>
    <lineage>
        <taxon>Eukaryota</taxon>
        <taxon>Viridiplantae</taxon>
        <taxon>Chlorophyta</taxon>
        <taxon>core chlorophytes</taxon>
        <taxon>Trebouxiophyceae</taxon>
        <taxon>Chlorellales</taxon>
        <taxon>Chlorellaceae</taxon>
        <taxon>Prototheca</taxon>
    </lineage>
</organism>